<name>A0ABW1EHT1_9BACT</name>
<dbReference type="PANTHER" id="PTHR43289:SF34">
    <property type="entry name" value="SERINE_THREONINE-PROTEIN KINASE YBDM-RELATED"/>
    <property type="match status" value="1"/>
</dbReference>
<evidence type="ECO:0000256" key="3">
    <source>
        <dbReference type="ARBA" id="ARBA00022777"/>
    </source>
</evidence>
<dbReference type="Gene3D" id="3.30.200.20">
    <property type="entry name" value="Phosphorylase Kinase, domain 1"/>
    <property type="match status" value="1"/>
</dbReference>
<evidence type="ECO:0000256" key="6">
    <source>
        <dbReference type="SAM" id="Phobius"/>
    </source>
</evidence>
<dbReference type="InterPro" id="IPR000719">
    <property type="entry name" value="Prot_kinase_dom"/>
</dbReference>
<dbReference type="Pfam" id="PF00069">
    <property type="entry name" value="Pkinase"/>
    <property type="match status" value="1"/>
</dbReference>
<dbReference type="InterPro" id="IPR011009">
    <property type="entry name" value="Kinase-like_dom_sf"/>
</dbReference>
<reference evidence="9" key="1">
    <citation type="journal article" date="2019" name="Int. J. Syst. Evol. Microbiol.">
        <title>The Global Catalogue of Microorganisms (GCM) 10K type strain sequencing project: providing services to taxonomists for standard genome sequencing and annotation.</title>
        <authorList>
            <consortium name="The Broad Institute Genomics Platform"/>
            <consortium name="The Broad Institute Genome Sequencing Center for Infectious Disease"/>
            <person name="Wu L."/>
            <person name="Ma J."/>
        </authorList>
    </citation>
    <scope>NUCLEOTIDE SEQUENCE [LARGE SCALE GENOMIC DNA]</scope>
    <source>
        <strain evidence="9">JCM 4087</strain>
    </source>
</reference>
<keyword evidence="3 8" id="KW-0418">Kinase</keyword>
<dbReference type="SMART" id="SM00028">
    <property type="entry name" value="TPR"/>
    <property type="match status" value="5"/>
</dbReference>
<dbReference type="PROSITE" id="PS00108">
    <property type="entry name" value="PROTEIN_KINASE_ST"/>
    <property type="match status" value="1"/>
</dbReference>
<gene>
    <name evidence="8" type="ORF">ACFPT7_13795</name>
</gene>
<dbReference type="InterPro" id="IPR017441">
    <property type="entry name" value="Protein_kinase_ATP_BS"/>
</dbReference>
<dbReference type="Pfam" id="PF13620">
    <property type="entry name" value="CarboxypepD_reg"/>
    <property type="match status" value="1"/>
</dbReference>
<keyword evidence="1" id="KW-0808">Transferase</keyword>
<dbReference type="EMBL" id="JBHSPH010000004">
    <property type="protein sequence ID" value="MFC5863372.1"/>
    <property type="molecule type" value="Genomic_DNA"/>
</dbReference>
<evidence type="ECO:0000256" key="4">
    <source>
        <dbReference type="ARBA" id="ARBA00022840"/>
    </source>
</evidence>
<organism evidence="8 9">
    <name type="scientific">Acidicapsa dinghuensis</name>
    <dbReference type="NCBI Taxonomy" id="2218256"/>
    <lineage>
        <taxon>Bacteria</taxon>
        <taxon>Pseudomonadati</taxon>
        <taxon>Acidobacteriota</taxon>
        <taxon>Terriglobia</taxon>
        <taxon>Terriglobales</taxon>
        <taxon>Acidobacteriaceae</taxon>
        <taxon>Acidicapsa</taxon>
    </lineage>
</organism>
<accession>A0ABW1EHT1</accession>
<dbReference type="InterPro" id="IPR011990">
    <property type="entry name" value="TPR-like_helical_dom_sf"/>
</dbReference>
<keyword evidence="4 5" id="KW-0067">ATP-binding</keyword>
<feature type="binding site" evidence="5">
    <location>
        <position position="42"/>
    </location>
    <ligand>
        <name>ATP</name>
        <dbReference type="ChEBI" id="CHEBI:30616"/>
    </ligand>
</feature>
<feature type="transmembrane region" description="Helical" evidence="6">
    <location>
        <begin position="904"/>
        <end position="925"/>
    </location>
</feature>
<keyword evidence="6" id="KW-1133">Transmembrane helix</keyword>
<feature type="domain" description="Protein kinase" evidence="7">
    <location>
        <begin position="14"/>
        <end position="272"/>
    </location>
</feature>
<dbReference type="PANTHER" id="PTHR43289">
    <property type="entry name" value="MITOGEN-ACTIVATED PROTEIN KINASE KINASE KINASE 20-RELATED"/>
    <property type="match status" value="1"/>
</dbReference>
<dbReference type="Gene3D" id="1.25.40.10">
    <property type="entry name" value="Tetratricopeptide repeat domain"/>
    <property type="match status" value="2"/>
</dbReference>
<dbReference type="InterPro" id="IPR019734">
    <property type="entry name" value="TPR_rpt"/>
</dbReference>
<evidence type="ECO:0000313" key="8">
    <source>
        <dbReference type="EMBL" id="MFC5863372.1"/>
    </source>
</evidence>
<comment type="caution">
    <text evidence="8">The sequence shown here is derived from an EMBL/GenBank/DDBJ whole genome shotgun (WGS) entry which is preliminary data.</text>
</comment>
<dbReference type="Proteomes" id="UP001596091">
    <property type="component" value="Unassembled WGS sequence"/>
</dbReference>
<evidence type="ECO:0000259" key="7">
    <source>
        <dbReference type="PROSITE" id="PS50011"/>
    </source>
</evidence>
<dbReference type="SUPFAM" id="SSF49452">
    <property type="entry name" value="Starch-binding domain-like"/>
    <property type="match status" value="1"/>
</dbReference>
<evidence type="ECO:0000256" key="5">
    <source>
        <dbReference type="PROSITE-ProRule" id="PRU10141"/>
    </source>
</evidence>
<dbReference type="PROSITE" id="PS50011">
    <property type="entry name" value="PROTEIN_KINASE_DOM"/>
    <property type="match status" value="1"/>
</dbReference>
<dbReference type="SMART" id="SM00220">
    <property type="entry name" value="S_TKc"/>
    <property type="match status" value="1"/>
</dbReference>
<evidence type="ECO:0000313" key="9">
    <source>
        <dbReference type="Proteomes" id="UP001596091"/>
    </source>
</evidence>
<dbReference type="GO" id="GO:0016301">
    <property type="term" value="F:kinase activity"/>
    <property type="evidence" value="ECO:0007669"/>
    <property type="project" value="UniProtKB-KW"/>
</dbReference>
<keyword evidence="9" id="KW-1185">Reference proteome</keyword>
<evidence type="ECO:0000256" key="2">
    <source>
        <dbReference type="ARBA" id="ARBA00022741"/>
    </source>
</evidence>
<dbReference type="InterPro" id="IPR008271">
    <property type="entry name" value="Ser/Thr_kinase_AS"/>
</dbReference>
<evidence type="ECO:0000256" key="1">
    <source>
        <dbReference type="ARBA" id="ARBA00022679"/>
    </source>
</evidence>
<keyword evidence="2 5" id="KW-0547">Nucleotide-binding</keyword>
<sequence length="1380" mass="149948">METTSAGAGMIGKYQIIRVLGRGGMGEVLLAQDDLGRRVAIKRPFRSAQDEGLARFKMEARASTLTHPNIPVVYEMGTHDGLPFIAMEFVEGEPLDKIIASGSKINLLTKLSIIEQVCSALGYAHSKGIIHRDIKPANVILQPNGVAKIIDFGIAKITNVEQTSGLTQTSMIVGSLHYIAPERFKGDAVDGRVDVFSAGVILYLLLTGQLPFGGGEATASYKIVNEKHNSLSDFIRDYPPALDQILDQALAKDPEDRYSTAEDFADALHEVIEEQKKVRVFQLFDDAERLTTESRYAPALELLDEALKLDPANTQVRKLRKLVRDHQDRAKRADRLKEMISKADEAVAQENFADALSLLKDAQRLDSASAEITSRLQIVEERKRRYDRSAAALLDAESARNRGDITAALRIAEAALQEDPEHTRLLAVRSTLARQLEVEAQRGKLISTLDAARRELTAQNFPAVDQLLAEAEAIDPSYPRIEEIRRDLNRIRETEERRQLLEELHRRVNDFLRNDQYDQAVDLLDRAIDKLPGETSLHRLKLEVDTAARKFGSKLFVDSAIASAKETFATAPAEALAGLQQAIEKMPGEERLIAYERLLRQQYEARKGEQRLGDCLSSARAHISSDQFDKAIEVLESYNLECGEQADVAGLLALARNELANQQRAANIRKATADAQSLLAAGRLDDAAAALEASVAETKDPSLSRLLDEVREQQAAIARKAELVQKRASTLWERGELDEALRILQEYISTSPQNKQVQNLFESLQADREKRRLAQEAIIAAQHAVQIHNFTAAIDALQAVIRAYGESPELTREIQNVESARNAYAQEEVGKSIESARAALLKNDPNGALAALKTTQEWVGYAPETRQADWKRIGQAARAALAEPGKPITVADLDEPIIARKTPVWIFVAAGIVVVAAIAVVVFVLNRKQPTVATGPTDAHIVIAKAPPGAQVIVDNNPPITIDAQGGDLSITLKPGKHHIQVSKDGFSSFTDDLSLGNGETYRDPAVLTALGKSGTLMASGNVPDFKVFVDGVLRGNIHQGKPLVIEAGTHHVRYAAAGFKDSADKTITIALNQQVTDSFNLDPLPKPVANAANLIVQSNPGAQILVDGGKYSGTANAEGEYTITNIPPGHHTIGASLAGYVAVPSKGIDVQAGQNASINAQLAPMQPTVADFHADPTTIEEGKSTTLTWRVENATSLNIDGIGNVPISGTHTVEPDHTTTYRIIANGNIALNAVTVTVHPKPQPVVVNNPPPTPQPQPVVNTPQPPDAGTLHAALAGSYQNIFTSVSGKNAKECQNAFNNFPGGGLKALSNWCNDAKGFDVQDKCTGAPEGDENSATWGCEEVVTIVTKDGNRLPAKPVHKTFHFARKDGRWRVTGFDQ</sequence>
<dbReference type="Gene3D" id="1.10.510.10">
    <property type="entry name" value="Transferase(Phosphotransferase) domain 1"/>
    <property type="match status" value="1"/>
</dbReference>
<keyword evidence="6" id="KW-0812">Transmembrane</keyword>
<protein>
    <submittedName>
        <fullName evidence="8">Protein kinase</fullName>
    </submittedName>
</protein>
<dbReference type="CDD" id="cd14014">
    <property type="entry name" value="STKc_PknB_like"/>
    <property type="match status" value="1"/>
</dbReference>
<dbReference type="PROSITE" id="PS00107">
    <property type="entry name" value="PROTEIN_KINASE_ATP"/>
    <property type="match status" value="1"/>
</dbReference>
<proteinExistence type="predicted"/>
<keyword evidence="6" id="KW-0472">Membrane</keyword>
<dbReference type="RefSeq" id="WP_263341334.1">
    <property type="nucleotide sequence ID" value="NZ_JAGSYH010000007.1"/>
</dbReference>
<dbReference type="Gene3D" id="2.60.40.1120">
    <property type="entry name" value="Carboxypeptidase-like, regulatory domain"/>
    <property type="match status" value="1"/>
</dbReference>
<dbReference type="SUPFAM" id="SSF56112">
    <property type="entry name" value="Protein kinase-like (PK-like)"/>
    <property type="match status" value="1"/>
</dbReference>
<dbReference type="InterPro" id="IPR013784">
    <property type="entry name" value="Carb-bd-like_fold"/>
</dbReference>
<dbReference type="SUPFAM" id="SSF48452">
    <property type="entry name" value="TPR-like"/>
    <property type="match status" value="1"/>
</dbReference>